<dbReference type="AlphaFoldDB" id="D6GWB8"/>
<protein>
    <submittedName>
        <fullName evidence="2">Uncharacterized protein</fullName>
    </submittedName>
</protein>
<dbReference type="EMBL" id="GG745586">
    <property type="protein sequence ID" value="EFD92497.1"/>
    <property type="molecule type" value="Genomic_DNA"/>
</dbReference>
<name>D6GWB8_PARA5</name>
<proteinExistence type="predicted"/>
<dbReference type="Proteomes" id="UP000009376">
    <property type="component" value="Unassembled WGS sequence"/>
</dbReference>
<feature type="region of interest" description="Disordered" evidence="1">
    <location>
        <begin position="59"/>
        <end position="80"/>
    </location>
</feature>
<evidence type="ECO:0000256" key="1">
    <source>
        <dbReference type="SAM" id="MobiDB-lite"/>
    </source>
</evidence>
<accession>D6GWB8</accession>
<evidence type="ECO:0000313" key="3">
    <source>
        <dbReference type="Proteomes" id="UP000009376"/>
    </source>
</evidence>
<organism evidence="2 3">
    <name type="scientific">Candidatus Parvarchaeum acidophilus ARMAN-5</name>
    <dbReference type="NCBI Taxonomy" id="662762"/>
    <lineage>
        <taxon>Archaea</taxon>
        <taxon>Candidatus Parvarchaeota</taxon>
        <taxon>Candidatus Parvarchaeum</taxon>
    </lineage>
</organism>
<gene>
    <name evidence="2" type="ORF">BJBARM5_0800</name>
</gene>
<sequence>MDECTESSIYTLSILFSIQNYSTDDLIKIHNKIFEDLIEIKKKTYDIIEGALKNLGEAKNKNQEKSTERNNKKENEHYIG</sequence>
<evidence type="ECO:0000313" key="2">
    <source>
        <dbReference type="EMBL" id="EFD92497.1"/>
    </source>
</evidence>
<reference evidence="2 3" key="1">
    <citation type="journal article" date="2010" name="Proc. Natl. Acad. Sci. U.S.A.">
        <title>Enigmatic, ultrasmall, uncultivated Archaea.</title>
        <authorList>
            <person name="Baker B.J."/>
            <person name="Comolli L.R."/>
            <person name="Dick G.J."/>
            <person name="Hauser L.J."/>
            <person name="Hyatt D."/>
            <person name="Dill B.D."/>
            <person name="Land M.L."/>
            <person name="Verberkmoes N.C."/>
            <person name="Hettich R.L."/>
            <person name="Banfield J.F."/>
        </authorList>
    </citation>
    <scope>NUCLEOTIDE SEQUENCE [LARGE SCALE GENOMIC DNA]</scope>
</reference>